<feature type="compositionally biased region" description="Acidic residues" evidence="17">
    <location>
        <begin position="1255"/>
        <end position="1265"/>
    </location>
</feature>
<dbReference type="GO" id="GO:0140662">
    <property type="term" value="F:ATP-dependent protein folding chaperone"/>
    <property type="evidence" value="ECO:0007669"/>
    <property type="project" value="InterPro"/>
</dbReference>
<dbReference type="PROSITE" id="PS50975">
    <property type="entry name" value="ATP_GRASP"/>
    <property type="match status" value="1"/>
</dbReference>
<dbReference type="AlphaFoldDB" id="A0A3Q7EQ38"/>
<dbReference type="EnsemblPlants" id="Solyc01g103450.3.1">
    <property type="protein sequence ID" value="Solyc01g103450.3.1"/>
    <property type="gene ID" value="Solyc01g103450.3"/>
</dbReference>
<dbReference type="InterPro" id="IPR020559">
    <property type="entry name" value="PRibGlycinamide_synth_CS"/>
</dbReference>
<dbReference type="InterPro" id="IPR043129">
    <property type="entry name" value="ATPase_NBD"/>
</dbReference>
<evidence type="ECO:0000313" key="19">
    <source>
        <dbReference type="EnsemblPlants" id="Solyc01g103450.3.1"/>
    </source>
</evidence>
<evidence type="ECO:0000256" key="1">
    <source>
        <dbReference type="ARBA" id="ARBA00004470"/>
    </source>
</evidence>
<dbReference type="SMART" id="SM01210">
    <property type="entry name" value="GARS_C"/>
    <property type="match status" value="1"/>
</dbReference>
<dbReference type="InParanoid" id="A0A3Q7EQ38"/>
<dbReference type="SUPFAM" id="SSF51246">
    <property type="entry name" value="Rudiment single hybrid motif"/>
    <property type="match status" value="1"/>
</dbReference>
<keyword evidence="16" id="KW-0175">Coiled coil</keyword>
<dbReference type="Gene3D" id="3.90.600.10">
    <property type="entry name" value="Phosphoribosylglycinamide synthetase, C-terminal domain"/>
    <property type="match status" value="1"/>
</dbReference>
<dbReference type="InterPro" id="IPR013815">
    <property type="entry name" value="ATP_grasp_subdomain_1"/>
</dbReference>
<dbReference type="InterPro" id="IPR020561">
    <property type="entry name" value="PRibGlycinamid_synth_ATP-grasp"/>
</dbReference>
<dbReference type="FunFam" id="2.60.34.10:FF:000008">
    <property type="entry name" value="Stromal 70 kDa heat shock-related protein"/>
    <property type="match status" value="1"/>
</dbReference>
<evidence type="ECO:0000256" key="2">
    <source>
        <dbReference type="ARBA" id="ARBA00005174"/>
    </source>
</evidence>
<dbReference type="InterPro" id="IPR037123">
    <property type="entry name" value="PRibGlycinamide_synth_C_sf"/>
</dbReference>
<dbReference type="PANTHER" id="PTHR43472">
    <property type="entry name" value="PHOSPHORIBOSYLAMINE--GLYCINE LIGASE"/>
    <property type="match status" value="1"/>
</dbReference>
<evidence type="ECO:0000256" key="13">
    <source>
        <dbReference type="ARBA" id="ARBA00042864"/>
    </source>
</evidence>
<evidence type="ECO:0000256" key="4">
    <source>
        <dbReference type="ARBA" id="ARBA00022528"/>
    </source>
</evidence>
<dbReference type="Gene3D" id="3.40.50.20">
    <property type="match status" value="1"/>
</dbReference>
<dbReference type="GO" id="GO:0051082">
    <property type="term" value="F:unfolded protein binding"/>
    <property type="evidence" value="ECO:0007669"/>
    <property type="project" value="InterPro"/>
</dbReference>
<dbReference type="UniPathway" id="UPA00074">
    <property type="reaction ID" value="UER00125"/>
</dbReference>
<dbReference type="SUPFAM" id="SSF100920">
    <property type="entry name" value="Heat shock protein 70kD (HSP70), peptide-binding domain"/>
    <property type="match status" value="1"/>
</dbReference>
<dbReference type="GO" id="GO:0016887">
    <property type="term" value="F:ATP hydrolysis activity"/>
    <property type="evidence" value="ECO:0000318"/>
    <property type="project" value="GO_Central"/>
</dbReference>
<dbReference type="Gene3D" id="1.20.1270.10">
    <property type="match status" value="1"/>
</dbReference>
<comment type="subcellular location">
    <subcellularLocation>
        <location evidence="1">Plastid</location>
        <location evidence="1">Chloroplast stroma</location>
    </subcellularLocation>
</comment>
<name>A0A3Q7EQ38_SOLLC</name>
<feature type="region of interest" description="Disordered" evidence="17">
    <location>
        <begin position="1221"/>
        <end position="1265"/>
    </location>
</feature>
<keyword evidence="5" id="KW-0436">Ligase</keyword>
<dbReference type="GO" id="GO:0004637">
    <property type="term" value="F:phosphoribosylamine-glycine ligase activity"/>
    <property type="evidence" value="ECO:0007669"/>
    <property type="project" value="UniProtKB-EC"/>
</dbReference>
<dbReference type="InterPro" id="IPR016185">
    <property type="entry name" value="PreATP-grasp_dom_sf"/>
</dbReference>
<dbReference type="Gene3D" id="3.30.1490.20">
    <property type="entry name" value="ATP-grasp fold, A domain"/>
    <property type="match status" value="1"/>
</dbReference>
<dbReference type="SUPFAM" id="SSF52440">
    <property type="entry name" value="PreATP-grasp domain"/>
    <property type="match status" value="1"/>
</dbReference>
<reference evidence="19" key="1">
    <citation type="journal article" date="2012" name="Nature">
        <title>The tomato genome sequence provides insights into fleshy fruit evolution.</title>
        <authorList>
            <consortium name="Tomato Genome Consortium"/>
        </authorList>
    </citation>
    <scope>NUCLEOTIDE SEQUENCE [LARGE SCALE GENOMIC DNA]</scope>
    <source>
        <strain evidence="19">cv. Heinz 1706</strain>
    </source>
</reference>
<dbReference type="HAMAP" id="MF_00138">
    <property type="entry name" value="GARS"/>
    <property type="match status" value="1"/>
</dbReference>
<dbReference type="GO" id="GO:0005524">
    <property type="term" value="F:ATP binding"/>
    <property type="evidence" value="ECO:0007669"/>
    <property type="project" value="UniProtKB-UniRule"/>
</dbReference>
<dbReference type="FunCoup" id="A0A3Q7EQ38">
    <property type="interactions" value="1236"/>
</dbReference>
<dbReference type="NCBIfam" id="NF001413">
    <property type="entry name" value="PRK00290.1"/>
    <property type="match status" value="1"/>
</dbReference>
<dbReference type="InterPro" id="IPR020560">
    <property type="entry name" value="PRibGlycinamide_synth_C-dom"/>
</dbReference>
<evidence type="ECO:0000256" key="16">
    <source>
        <dbReference type="SAM" id="Coils"/>
    </source>
</evidence>
<protein>
    <recommendedName>
        <fullName evidence="3">phosphoribosylamine--glycine ligase</fullName>
        <ecNumber evidence="3">6.3.4.13</ecNumber>
    </recommendedName>
    <alternativeName>
        <fullName evidence="12">Glycinamide ribonucleotide synthetase</fullName>
    </alternativeName>
    <alternativeName>
        <fullName evidence="13">Phosphoribosylglycinamide synthetase</fullName>
    </alternativeName>
</protein>
<evidence type="ECO:0000256" key="5">
    <source>
        <dbReference type="ARBA" id="ARBA00022598"/>
    </source>
</evidence>
<dbReference type="Pfam" id="PF01071">
    <property type="entry name" value="GARS_A"/>
    <property type="match status" value="1"/>
</dbReference>
<dbReference type="PROSITE" id="PS00329">
    <property type="entry name" value="HSP70_2"/>
    <property type="match status" value="1"/>
</dbReference>
<keyword evidence="20" id="KW-1185">Reference proteome</keyword>
<evidence type="ECO:0000256" key="15">
    <source>
        <dbReference type="PROSITE-ProRule" id="PRU00409"/>
    </source>
</evidence>
<keyword evidence="6" id="KW-0934">Plastid</keyword>
<dbReference type="InterPro" id="IPR011054">
    <property type="entry name" value="Rudment_hybrid_motif"/>
</dbReference>
<organism evidence="19">
    <name type="scientific">Solanum lycopersicum</name>
    <name type="common">Tomato</name>
    <name type="synonym">Lycopersicon esculentum</name>
    <dbReference type="NCBI Taxonomy" id="4081"/>
    <lineage>
        <taxon>Eukaryota</taxon>
        <taxon>Viridiplantae</taxon>
        <taxon>Streptophyta</taxon>
        <taxon>Embryophyta</taxon>
        <taxon>Tracheophyta</taxon>
        <taxon>Spermatophyta</taxon>
        <taxon>Magnoliopsida</taxon>
        <taxon>eudicotyledons</taxon>
        <taxon>Gunneridae</taxon>
        <taxon>Pentapetalae</taxon>
        <taxon>asterids</taxon>
        <taxon>lamiids</taxon>
        <taxon>Solanales</taxon>
        <taxon>Solanaceae</taxon>
        <taxon>Solanoideae</taxon>
        <taxon>Solaneae</taxon>
        <taxon>Solanum</taxon>
        <taxon>Solanum subgen. Lycopersicon</taxon>
    </lineage>
</organism>
<dbReference type="FunFam" id="1.20.1270.10:FF:000001">
    <property type="entry name" value="Molecular chaperone DnaK"/>
    <property type="match status" value="1"/>
</dbReference>
<dbReference type="Pfam" id="PF02843">
    <property type="entry name" value="GARS_C"/>
    <property type="match status" value="1"/>
</dbReference>
<comment type="similarity">
    <text evidence="11">Belongs to the GARS family.</text>
</comment>
<dbReference type="Proteomes" id="UP000004994">
    <property type="component" value="Chromosome 1"/>
</dbReference>
<dbReference type="PRINTS" id="PR00301">
    <property type="entry name" value="HEATSHOCK70"/>
</dbReference>
<dbReference type="PANTHER" id="PTHR43472:SF1">
    <property type="entry name" value="PHOSPHORIBOSYLAMINE--GLYCINE LIGASE, CHLOROPLASTIC"/>
    <property type="match status" value="1"/>
</dbReference>
<dbReference type="Pfam" id="PF02844">
    <property type="entry name" value="GARS_N"/>
    <property type="match status" value="1"/>
</dbReference>
<dbReference type="SUPFAM" id="SSF53067">
    <property type="entry name" value="Actin-like ATPase domain"/>
    <property type="match status" value="2"/>
</dbReference>
<dbReference type="FunFam" id="3.30.470.20:FF:000031">
    <property type="entry name" value="Phosphoribosylamine--glycine ligase"/>
    <property type="match status" value="1"/>
</dbReference>
<dbReference type="GO" id="GO:0006189">
    <property type="term" value="P:'de novo' IMP biosynthetic process"/>
    <property type="evidence" value="ECO:0007669"/>
    <property type="project" value="UniProtKB-UniPathway"/>
</dbReference>
<dbReference type="Pfam" id="PF00012">
    <property type="entry name" value="HSP70"/>
    <property type="match status" value="2"/>
</dbReference>
<dbReference type="EC" id="6.3.4.13" evidence="3"/>
<dbReference type="InterPro" id="IPR029047">
    <property type="entry name" value="HSP70_peptide-bd_sf"/>
</dbReference>
<dbReference type="FunFam" id="3.90.600.10:FF:000001">
    <property type="entry name" value="Trifunctional purine biosynthetic protein adenosine-3"/>
    <property type="match status" value="1"/>
</dbReference>
<comment type="pathway">
    <text evidence="2">Purine metabolism; IMP biosynthesis via de novo pathway; N(1)-(5-phospho-D-ribosyl)glycinamide from 5-phospho-alpha-D-ribose 1-diphosphate: step 2/2.</text>
</comment>
<dbReference type="PROSITE" id="PS00297">
    <property type="entry name" value="HSP70_1"/>
    <property type="match status" value="1"/>
</dbReference>
<evidence type="ECO:0000256" key="9">
    <source>
        <dbReference type="ARBA" id="ARBA00022840"/>
    </source>
</evidence>
<sequence>MACMSLNIGAASALKFVSNSQNHPVKLFSAKEQRCSNFSSSNWGCFSLRVRRSSCLRFDTQKSFAVFNSLPVDNSNPKESVVVLVIGGGGREHALCHALRRSPSCDAIFCAPGNAGISSSGDATCISDLDVLDSSAVIAFCRKWGVGLVVVGPEAPLVAGLANDLVKEGIPTFGPSSEAAALEGSKNFMKSLCDKYGIPTAKYQAFTDPSAAKEYIKQEGAPIVVKADGLAAGKGVIVAMTLEQAYEAVDSMLVDNVFGSAGSRVIVEEYLEGEEASFFALVDGEHAIPLESAQDHKRVGDGDTGPNTGGMGAYSPAPVLTKELQSMVMESIIFPTVKGMAEEGCKFVGVLYAGLMIEKKSGLPKLIEYNVRFGDPECQVLMVRLESDLVEILLAACHGKLHGMSLDWSPGSAMVVVMASNGYPGNYQKGTIIHKLEEAEQVAPSVKVFHAGTAFDADGNFIATGGRVLGVTAKGKDLEEARDRAYQAVEQINWACGFYRRDIARHGYQLWHDVYEETEAWHGSLRNHGYLGFAMASSTAQIHALGATYFANSSSSTRKPLKSVFLGQKLNNRTLAFGLKQKKSRGNNGGYAPMRVVAEKVVGIDLGTTNSAVAAMEGGKPTIVTNAEGQRTTPSVVAYTKSGDRLVGQIAKRQAVVNPENTFFSVKRFIGRKMNEVDEESKQVSYNVIRDENGNVKLDCPAIGKSFAAEEISAQNEIAAGVSEHSDKETVVLEQVWTSRVLLVLRKLVDDASKFLNDKVSKAVVTVPAYFNDSQRTATKDAGRIAGLEVLRIINEPTAASLAYGFEKKSNETILVFDLGGGTFDVSVLEVGDGVFEVLSTSGDTHLGGDDFDKRIVDWLAASFKRDEGIDLLKDKQALQRLTETAEKAKMELSSLTQTNISLPFITATADGPKHIETTITRGKFEELCSDLLDRLKTPVQNSLRDAKLSFSDIDEVILVGGSTRIPAVQELVKKLTGKDPNVTVNPDEVVALGAAVQAGVLAGDVSDIVLLDVTPLSIGLETLGGVMTKIIPRNTTLPTSKSEVFSTAADGQTSVEINVLQGEREFVRDNKSLGSFRLDGIPPAPRGVPQIEVKFDIDANGILSVTAIDKGTGKKQDITITGASTLPGDEVERMVKEAERFAQEDKEKRDAIDTKNQADSVVYQTEKQLKELGDKVPGPVKEKVEAKLGELKEAISGGSTQTMKDAMAALNQEVMQLGQSLYNQPGAAPGAGPAPGGADGPSESSSGKGPDGNDVIDADFTDSK</sequence>
<evidence type="ECO:0000256" key="10">
    <source>
        <dbReference type="ARBA" id="ARBA00023016"/>
    </source>
</evidence>
<keyword evidence="8" id="KW-0658">Purine biosynthesis</keyword>
<comment type="catalytic activity">
    <reaction evidence="14">
        <text>5-phospho-beta-D-ribosylamine + glycine + ATP = N(1)-(5-phospho-beta-D-ribosyl)glycinamide + ADP + phosphate + H(+)</text>
        <dbReference type="Rhea" id="RHEA:17453"/>
        <dbReference type="ChEBI" id="CHEBI:15378"/>
        <dbReference type="ChEBI" id="CHEBI:30616"/>
        <dbReference type="ChEBI" id="CHEBI:43474"/>
        <dbReference type="ChEBI" id="CHEBI:57305"/>
        <dbReference type="ChEBI" id="CHEBI:58681"/>
        <dbReference type="ChEBI" id="CHEBI:143788"/>
        <dbReference type="ChEBI" id="CHEBI:456216"/>
        <dbReference type="EC" id="6.3.4.13"/>
    </reaction>
</comment>
<evidence type="ECO:0000256" key="6">
    <source>
        <dbReference type="ARBA" id="ARBA00022640"/>
    </source>
</evidence>
<keyword evidence="9 15" id="KW-0067">ATP-binding</keyword>
<dbReference type="Gene3D" id="3.30.420.40">
    <property type="match status" value="2"/>
</dbReference>
<dbReference type="InterPro" id="IPR018181">
    <property type="entry name" value="Heat_shock_70_CS"/>
</dbReference>
<dbReference type="GO" id="GO:0046872">
    <property type="term" value="F:metal ion binding"/>
    <property type="evidence" value="ECO:0007669"/>
    <property type="project" value="InterPro"/>
</dbReference>
<dbReference type="PROSITE" id="PS01036">
    <property type="entry name" value="HSP70_3"/>
    <property type="match status" value="1"/>
</dbReference>
<accession>A0A3Q7EQ38</accession>
<proteinExistence type="inferred from homology"/>
<feature type="domain" description="ATP-grasp" evidence="18">
    <location>
        <begin position="190"/>
        <end position="398"/>
    </location>
</feature>
<dbReference type="STRING" id="4081.A0A3Q7EQ38"/>
<dbReference type="InterPro" id="IPR020562">
    <property type="entry name" value="PRibGlycinamide_synth_N"/>
</dbReference>
<evidence type="ECO:0000256" key="8">
    <source>
        <dbReference type="ARBA" id="ARBA00022755"/>
    </source>
</evidence>
<dbReference type="InterPro" id="IPR013126">
    <property type="entry name" value="Hsp_70_fam"/>
</dbReference>
<dbReference type="Gramene" id="Solyc01g103450.3.1">
    <property type="protein sequence ID" value="Solyc01g103450.3.1"/>
    <property type="gene ID" value="Solyc01g103450.3"/>
</dbReference>
<dbReference type="FunFam" id="3.30.1490.20:FF:000006">
    <property type="entry name" value="phosphoribosylamine--glycine ligase, chloroplastic-like"/>
    <property type="match status" value="1"/>
</dbReference>
<dbReference type="GO" id="GO:0044183">
    <property type="term" value="F:protein folding chaperone"/>
    <property type="evidence" value="ECO:0000318"/>
    <property type="project" value="GO_Central"/>
</dbReference>
<evidence type="ECO:0000256" key="12">
    <source>
        <dbReference type="ARBA" id="ARBA00042242"/>
    </source>
</evidence>
<dbReference type="Gene3D" id="3.30.470.20">
    <property type="entry name" value="ATP-grasp fold, B domain"/>
    <property type="match status" value="1"/>
</dbReference>
<dbReference type="SUPFAM" id="SSF100934">
    <property type="entry name" value="Heat shock protein 70kD (HSP70), C-terminal subdomain"/>
    <property type="match status" value="1"/>
</dbReference>
<dbReference type="GO" id="GO:0031072">
    <property type="term" value="F:heat shock protein binding"/>
    <property type="evidence" value="ECO:0000318"/>
    <property type="project" value="GO_Central"/>
</dbReference>
<dbReference type="GO" id="GO:0009113">
    <property type="term" value="P:purine nucleobase biosynthetic process"/>
    <property type="evidence" value="ECO:0007669"/>
    <property type="project" value="InterPro"/>
</dbReference>
<keyword evidence="4" id="KW-0150">Chloroplast</keyword>
<dbReference type="FunFam" id="3.90.640.10:FF:000003">
    <property type="entry name" value="Molecular chaperone DnaK"/>
    <property type="match status" value="1"/>
</dbReference>
<dbReference type="PaxDb" id="4081-Solyc01g103450.2.1"/>
<evidence type="ECO:0000259" key="18">
    <source>
        <dbReference type="PROSITE" id="PS50975"/>
    </source>
</evidence>
<dbReference type="Gene3D" id="3.90.640.10">
    <property type="entry name" value="Actin, Chain A, domain 4"/>
    <property type="match status" value="1"/>
</dbReference>
<dbReference type="SMART" id="SM01209">
    <property type="entry name" value="GARS_A"/>
    <property type="match status" value="1"/>
</dbReference>
<dbReference type="CDD" id="cd10234">
    <property type="entry name" value="ASKHA_NBD_HSP70_DnaK-like"/>
    <property type="match status" value="1"/>
</dbReference>
<reference evidence="19" key="2">
    <citation type="submission" date="2019-01" db="UniProtKB">
        <authorList>
            <consortium name="EnsemblPlants"/>
        </authorList>
    </citation>
    <scope>IDENTIFICATION</scope>
    <source>
        <strain evidence="19">cv. Heinz 1706</strain>
    </source>
</reference>
<evidence type="ECO:0000256" key="17">
    <source>
        <dbReference type="SAM" id="MobiDB-lite"/>
    </source>
</evidence>
<dbReference type="NCBIfam" id="TIGR00877">
    <property type="entry name" value="purD"/>
    <property type="match status" value="1"/>
</dbReference>
<evidence type="ECO:0000256" key="11">
    <source>
        <dbReference type="ARBA" id="ARBA00038345"/>
    </source>
</evidence>
<dbReference type="InterPro" id="IPR029048">
    <property type="entry name" value="HSP70_C_sf"/>
</dbReference>
<evidence type="ECO:0000256" key="7">
    <source>
        <dbReference type="ARBA" id="ARBA00022741"/>
    </source>
</evidence>
<evidence type="ECO:0000313" key="20">
    <source>
        <dbReference type="Proteomes" id="UP000004994"/>
    </source>
</evidence>
<dbReference type="InterPro" id="IPR000115">
    <property type="entry name" value="PRibGlycinamide_synth"/>
</dbReference>
<dbReference type="GO" id="GO:0042026">
    <property type="term" value="P:protein refolding"/>
    <property type="evidence" value="ECO:0000318"/>
    <property type="project" value="GO_Central"/>
</dbReference>
<keyword evidence="10" id="KW-0346">Stress response</keyword>
<dbReference type="GO" id="GO:0009507">
    <property type="term" value="C:chloroplast"/>
    <property type="evidence" value="ECO:0000318"/>
    <property type="project" value="GO_Central"/>
</dbReference>
<keyword evidence="7 15" id="KW-0547">Nucleotide-binding</keyword>
<dbReference type="PROSITE" id="PS00184">
    <property type="entry name" value="GARS"/>
    <property type="match status" value="1"/>
</dbReference>
<dbReference type="GO" id="GO:0009570">
    <property type="term" value="C:chloroplast stroma"/>
    <property type="evidence" value="ECO:0007669"/>
    <property type="project" value="UniProtKB-SubCell"/>
</dbReference>
<feature type="coiled-coil region" evidence="16">
    <location>
        <begin position="872"/>
        <end position="899"/>
    </location>
</feature>
<dbReference type="SUPFAM" id="SSF56059">
    <property type="entry name" value="Glutathione synthetase ATP-binding domain-like"/>
    <property type="match status" value="1"/>
</dbReference>
<dbReference type="InterPro" id="IPR011761">
    <property type="entry name" value="ATP-grasp"/>
</dbReference>
<evidence type="ECO:0000256" key="14">
    <source>
        <dbReference type="ARBA" id="ARBA00047843"/>
    </source>
</evidence>
<dbReference type="InterPro" id="IPR012725">
    <property type="entry name" value="Chaperone_DnaK"/>
</dbReference>
<evidence type="ECO:0000256" key="3">
    <source>
        <dbReference type="ARBA" id="ARBA00013255"/>
    </source>
</evidence>
<dbReference type="Gene3D" id="2.60.34.10">
    <property type="entry name" value="Substrate Binding Domain Of DNAk, Chain A, domain 1"/>
    <property type="match status" value="1"/>
</dbReference>
<dbReference type="HAMAP" id="MF_00332">
    <property type="entry name" value="DnaK"/>
    <property type="match status" value="1"/>
</dbReference>